<keyword evidence="2" id="KW-1185">Reference proteome</keyword>
<dbReference type="AlphaFoldDB" id="A0A370QES5"/>
<accession>A0A370QES5</accession>
<evidence type="ECO:0000313" key="2">
    <source>
        <dbReference type="Proteomes" id="UP000254848"/>
    </source>
</evidence>
<gene>
    <name evidence="1" type="ORF">C8D90_11053</name>
</gene>
<dbReference type="InterPro" id="IPR043019">
    <property type="entry name" value="GrlR_sf"/>
</dbReference>
<organism evidence="1 2">
    <name type="scientific">Enterobacillus tribolii</name>
    <dbReference type="NCBI Taxonomy" id="1487935"/>
    <lineage>
        <taxon>Bacteria</taxon>
        <taxon>Pseudomonadati</taxon>
        <taxon>Pseudomonadota</taxon>
        <taxon>Gammaproteobacteria</taxon>
        <taxon>Enterobacterales</taxon>
        <taxon>Hafniaceae</taxon>
        <taxon>Enterobacillus</taxon>
    </lineage>
</organism>
<dbReference type="OrthoDB" id="7856226at2"/>
<dbReference type="Gene3D" id="2.40.128.380">
    <property type="entry name" value="T3SS negative regulator GrlR"/>
    <property type="match status" value="1"/>
</dbReference>
<name>A0A370QES5_9GAMM</name>
<evidence type="ECO:0000313" key="1">
    <source>
        <dbReference type="EMBL" id="RDK86779.1"/>
    </source>
</evidence>
<protein>
    <submittedName>
        <fullName evidence="1">Type III secretion system (T3SS) negative regulator GrlR</fullName>
    </submittedName>
</protein>
<sequence>MKNGIYYVTFSRHYQIFGEGTVVVMDNVVNGGDVGFMYQGQIHEQSLVLHVYQHDYRVPSLFKGILAFKFILTISDAPYGYTLEGNVDGIDSKPVSLKAKYIGAIFQDASALPCKAKETV</sequence>
<dbReference type="EMBL" id="QRAP01000010">
    <property type="protein sequence ID" value="RDK86779.1"/>
    <property type="molecule type" value="Genomic_DNA"/>
</dbReference>
<reference evidence="1 2" key="1">
    <citation type="submission" date="2018-07" db="EMBL/GenBank/DDBJ databases">
        <title>Genomic Encyclopedia of Type Strains, Phase IV (KMG-IV): sequencing the most valuable type-strain genomes for metagenomic binning, comparative biology and taxonomic classification.</title>
        <authorList>
            <person name="Goeker M."/>
        </authorList>
    </citation>
    <scope>NUCLEOTIDE SEQUENCE [LARGE SCALE GENOMIC DNA]</scope>
    <source>
        <strain evidence="1 2">DSM 103736</strain>
    </source>
</reference>
<proteinExistence type="predicted"/>
<comment type="caution">
    <text evidence="1">The sequence shown here is derived from an EMBL/GenBank/DDBJ whole genome shotgun (WGS) entry which is preliminary data.</text>
</comment>
<dbReference type="Proteomes" id="UP000254848">
    <property type="component" value="Unassembled WGS sequence"/>
</dbReference>
<dbReference type="RefSeq" id="WP_115459921.1">
    <property type="nucleotide sequence ID" value="NZ_QRAP01000010.1"/>
</dbReference>